<evidence type="ECO:0000313" key="3">
    <source>
        <dbReference type="Proteomes" id="UP000183924"/>
    </source>
</evidence>
<dbReference type="PANTHER" id="PTHR35562">
    <property type="entry name" value="DNA ENDONUCLEASE SMRA-RELATED"/>
    <property type="match status" value="1"/>
</dbReference>
<evidence type="ECO:0000313" key="2">
    <source>
        <dbReference type="EMBL" id="OIZ94199.1"/>
    </source>
</evidence>
<feature type="domain" description="Smr" evidence="1">
    <location>
        <begin position="100"/>
        <end position="180"/>
    </location>
</feature>
<organism evidence="2 3">
    <name type="scientific">Candidatus Rickettsiella isopodorum</name>
    <dbReference type="NCBI Taxonomy" id="1225476"/>
    <lineage>
        <taxon>Bacteria</taxon>
        <taxon>Pseudomonadati</taxon>
        <taxon>Pseudomonadota</taxon>
        <taxon>Gammaproteobacteria</taxon>
        <taxon>Legionellales</taxon>
        <taxon>Coxiellaceae</taxon>
        <taxon>Rickettsiella</taxon>
    </lineage>
</organism>
<proteinExistence type="predicted"/>
<dbReference type="Proteomes" id="UP000183924">
    <property type="component" value="Unassembled WGS sequence"/>
</dbReference>
<dbReference type="PROSITE" id="PS50828">
    <property type="entry name" value="SMR"/>
    <property type="match status" value="1"/>
</dbReference>
<dbReference type="EMBL" id="LUKY01000033">
    <property type="protein sequence ID" value="OIZ94199.1"/>
    <property type="molecule type" value="Genomic_DNA"/>
</dbReference>
<dbReference type="OrthoDB" id="9808881at2"/>
<protein>
    <recommendedName>
        <fullName evidence="1">Smr domain-containing protein</fullName>
    </recommendedName>
</protein>
<dbReference type="GO" id="GO:0004520">
    <property type="term" value="F:DNA endonuclease activity"/>
    <property type="evidence" value="ECO:0007669"/>
    <property type="project" value="TreeGrafter"/>
</dbReference>
<dbReference type="InterPro" id="IPR002625">
    <property type="entry name" value="Smr_dom"/>
</dbReference>
<dbReference type="RefSeq" id="WP_071662692.1">
    <property type="nucleotide sequence ID" value="NZ_LUKY01000033.1"/>
</dbReference>
<dbReference type="AlphaFoldDB" id="A0A1J8P9Z2"/>
<dbReference type="PANTHER" id="PTHR35562:SF2">
    <property type="entry name" value="DNA ENDONUCLEASE SMRA-RELATED"/>
    <property type="match status" value="1"/>
</dbReference>
<gene>
    <name evidence="2" type="ORF">A1D18_04905</name>
</gene>
<sequence length="183" mass="20963">MSKPAPPDKEDLEFFKKAMSGVKRSQSFHTKAKSKKVISVVDKSKLINQKDEKHQIAVLLFDPTELTVGSEDRLFFSRPGLQNKRIKQLTRGNIRQSDYLDLHQMTVEQARRTVLNFLLQSREQSYICVRIIHGKGKLNQSGAKLKNHVYCWLMQIPWVLAFSSAQARDGGAGALYVLLRRNH</sequence>
<evidence type="ECO:0000259" key="1">
    <source>
        <dbReference type="PROSITE" id="PS50828"/>
    </source>
</evidence>
<accession>A0A1J8P9Z2</accession>
<comment type="caution">
    <text evidence="2">The sequence shown here is derived from an EMBL/GenBank/DDBJ whole genome shotgun (WGS) entry which is preliminary data.</text>
</comment>
<dbReference type="SUPFAM" id="SSF160443">
    <property type="entry name" value="SMR domain-like"/>
    <property type="match status" value="1"/>
</dbReference>
<dbReference type="STRING" id="1225476.A1D18_04905"/>
<keyword evidence="3" id="KW-1185">Reference proteome</keyword>
<reference evidence="2 3" key="1">
    <citation type="submission" date="2016-03" db="EMBL/GenBank/DDBJ databases">
        <title>Comparative genomics of Rickettsiella.</title>
        <authorList>
            <person name="Chandler C."/>
            <person name="Wang Y."/>
        </authorList>
    </citation>
    <scope>NUCLEOTIDE SEQUENCE [LARGE SCALE GENOMIC DNA]</scope>
    <source>
        <strain evidence="2 3">RCFS May 2013</strain>
    </source>
</reference>
<dbReference type="Gene3D" id="3.30.1370.110">
    <property type="match status" value="1"/>
</dbReference>
<dbReference type="InterPro" id="IPR036063">
    <property type="entry name" value="Smr_dom_sf"/>
</dbReference>
<dbReference type="Pfam" id="PF01713">
    <property type="entry name" value="Smr"/>
    <property type="match status" value="1"/>
</dbReference>
<dbReference type="SMART" id="SM00463">
    <property type="entry name" value="SMR"/>
    <property type="match status" value="1"/>
</dbReference>
<name>A0A1J8P9Z2_9COXI</name>